<organism evidence="4">
    <name type="scientific">Tetraselmis sp. GSL018</name>
    <dbReference type="NCBI Taxonomy" id="582737"/>
    <lineage>
        <taxon>Eukaryota</taxon>
        <taxon>Viridiplantae</taxon>
        <taxon>Chlorophyta</taxon>
        <taxon>core chlorophytes</taxon>
        <taxon>Chlorodendrophyceae</taxon>
        <taxon>Chlorodendrales</taxon>
        <taxon>Chlorodendraceae</taxon>
        <taxon>Tetraselmis</taxon>
    </lineage>
</organism>
<keyword evidence="2" id="KW-0175">Coiled coil</keyword>
<gene>
    <name evidence="4" type="ORF">TSPGSL018_24576</name>
</gene>
<keyword evidence="4" id="KW-0378">Hydrolase</keyword>
<sequence length="189" mass="21220">HVVIQRMDTSGRMVLDPRGNNQSAKMFDKEELSAILRFGAEKLFKDTAAEEAAEGARAQYEEDIDDILARAEKVENTAGGQAAGAEELLSQFSYATFKNEEDDATFWSRLIPKEERIAPDEDDKTELLPRQARLRAEKGDKYADADPESPKHKRRREGRPATKERSMVAGPPLEHCQFRVEEVQVAGEG</sequence>
<keyword evidence="4" id="KW-0547">Nucleotide-binding</keyword>
<evidence type="ECO:0000313" key="4">
    <source>
        <dbReference type="EMBL" id="JAC74941.1"/>
    </source>
</evidence>
<accession>A0A061RWJ0</accession>
<dbReference type="GO" id="GO:0003677">
    <property type="term" value="F:DNA binding"/>
    <property type="evidence" value="ECO:0007669"/>
    <property type="project" value="UniProtKB-KW"/>
</dbReference>
<protein>
    <submittedName>
        <fullName evidence="4">Chromodomain-helicase-dna-binding protein 1</fullName>
    </submittedName>
</protein>
<feature type="compositionally biased region" description="Basic and acidic residues" evidence="3">
    <location>
        <begin position="134"/>
        <end position="150"/>
    </location>
</feature>
<dbReference type="GO" id="GO:0003682">
    <property type="term" value="F:chromatin binding"/>
    <property type="evidence" value="ECO:0007669"/>
    <property type="project" value="TreeGrafter"/>
</dbReference>
<dbReference type="GO" id="GO:0004386">
    <property type="term" value="F:helicase activity"/>
    <property type="evidence" value="ECO:0007669"/>
    <property type="project" value="UniProtKB-KW"/>
</dbReference>
<dbReference type="GO" id="GO:0140658">
    <property type="term" value="F:ATP-dependent chromatin remodeler activity"/>
    <property type="evidence" value="ECO:0007669"/>
    <property type="project" value="TreeGrafter"/>
</dbReference>
<feature type="region of interest" description="Disordered" evidence="3">
    <location>
        <begin position="116"/>
        <end position="174"/>
    </location>
</feature>
<dbReference type="GO" id="GO:0034728">
    <property type="term" value="P:nucleosome organization"/>
    <property type="evidence" value="ECO:0007669"/>
    <property type="project" value="TreeGrafter"/>
</dbReference>
<dbReference type="AlphaFoldDB" id="A0A061RWJ0"/>
<dbReference type="PANTHER" id="PTHR45623:SF14">
    <property type="entry name" value="CHROMODOMAIN-HELICASE-DNA-BINDING PROTEIN 1"/>
    <property type="match status" value="1"/>
</dbReference>
<evidence type="ECO:0000256" key="3">
    <source>
        <dbReference type="SAM" id="MobiDB-lite"/>
    </source>
</evidence>
<dbReference type="GO" id="GO:0005634">
    <property type="term" value="C:nucleus"/>
    <property type="evidence" value="ECO:0007669"/>
    <property type="project" value="TreeGrafter"/>
</dbReference>
<keyword evidence="1" id="KW-0539">Nucleus</keyword>
<feature type="non-terminal residue" evidence="4">
    <location>
        <position position="189"/>
    </location>
</feature>
<proteinExistence type="predicted"/>
<dbReference type="GO" id="GO:0000785">
    <property type="term" value="C:chromatin"/>
    <property type="evidence" value="ECO:0007669"/>
    <property type="project" value="TreeGrafter"/>
</dbReference>
<feature type="coiled-coil region" evidence="2">
    <location>
        <begin position="50"/>
        <end position="77"/>
    </location>
</feature>
<dbReference type="PANTHER" id="PTHR45623">
    <property type="entry name" value="CHROMODOMAIN-HELICASE-DNA-BINDING PROTEIN 3-RELATED-RELATED"/>
    <property type="match status" value="1"/>
</dbReference>
<dbReference type="GO" id="GO:0016887">
    <property type="term" value="F:ATP hydrolysis activity"/>
    <property type="evidence" value="ECO:0007669"/>
    <property type="project" value="TreeGrafter"/>
</dbReference>
<feature type="non-terminal residue" evidence="4">
    <location>
        <position position="1"/>
    </location>
</feature>
<keyword evidence="4" id="KW-0238">DNA-binding</keyword>
<keyword evidence="4" id="KW-0347">Helicase</keyword>
<evidence type="ECO:0000256" key="2">
    <source>
        <dbReference type="SAM" id="Coils"/>
    </source>
</evidence>
<evidence type="ECO:0000256" key="1">
    <source>
        <dbReference type="ARBA" id="ARBA00023242"/>
    </source>
</evidence>
<reference evidence="4" key="1">
    <citation type="submission" date="2014-05" db="EMBL/GenBank/DDBJ databases">
        <title>The transcriptome of the halophilic microalga Tetraselmis sp. GSL018 isolated from the Great Salt Lake, Utah.</title>
        <authorList>
            <person name="Jinkerson R.E."/>
            <person name="D'Adamo S."/>
            <person name="Posewitz M.C."/>
        </authorList>
    </citation>
    <scope>NUCLEOTIDE SEQUENCE</scope>
    <source>
        <strain evidence="4">GSL018</strain>
    </source>
</reference>
<dbReference type="EMBL" id="GBEZ01010777">
    <property type="protein sequence ID" value="JAC74941.1"/>
    <property type="molecule type" value="Transcribed_RNA"/>
</dbReference>
<dbReference type="GO" id="GO:0042393">
    <property type="term" value="F:histone binding"/>
    <property type="evidence" value="ECO:0007669"/>
    <property type="project" value="TreeGrafter"/>
</dbReference>
<name>A0A061RWJ0_9CHLO</name>
<keyword evidence="4" id="KW-0067">ATP-binding</keyword>